<name>A0A6J7WMR1_9CAUD</name>
<reference evidence="1" key="1">
    <citation type="submission" date="2020-05" db="EMBL/GenBank/DDBJ databases">
        <authorList>
            <person name="Chiriac C."/>
            <person name="Salcher M."/>
            <person name="Ghai R."/>
            <person name="Kavagutti S V."/>
        </authorList>
    </citation>
    <scope>NUCLEOTIDE SEQUENCE</scope>
</reference>
<dbReference type="EMBL" id="LR798249">
    <property type="protein sequence ID" value="CAB5217915.1"/>
    <property type="molecule type" value="Genomic_DNA"/>
</dbReference>
<protein>
    <submittedName>
        <fullName evidence="1">Uncharacterized protein</fullName>
    </submittedName>
</protein>
<sequence>MAKPSTTRKEYGDNLFVPGIRQPNETITLDSYGVMQAQLTFALDSEASNMRNAIAYYSSGVDYPDNLGCVMKSYKYHITSAKGGVSMFVVDYMGILGDTQSRAQITGIANCTAQPIETHPNFQVFNDKFADGPLAGKPPYDPLAEANVPLWVEQKNADDLVVGYKFNGFGINEAGDLNIKAGIRQFMRPMTNVRGVIFFDSANGYKGANFANSVGQTIYDGDLQYLFNPLDVVGAQAATNCLLVSANIECLGDPNHYAAIKVTYDVMIGGELGWDPDIYAQMEESLFS</sequence>
<organism evidence="1">
    <name type="scientific">uncultured Caudovirales phage</name>
    <dbReference type="NCBI Taxonomy" id="2100421"/>
    <lineage>
        <taxon>Viruses</taxon>
        <taxon>Duplodnaviria</taxon>
        <taxon>Heunggongvirae</taxon>
        <taxon>Uroviricota</taxon>
        <taxon>Caudoviricetes</taxon>
        <taxon>Peduoviridae</taxon>
        <taxon>Maltschvirus</taxon>
        <taxon>Maltschvirus maltsch</taxon>
    </lineage>
</organism>
<gene>
    <name evidence="1" type="ORF">UFOVP201_32</name>
</gene>
<proteinExistence type="predicted"/>
<accession>A0A6J7WMR1</accession>
<evidence type="ECO:0000313" key="1">
    <source>
        <dbReference type="EMBL" id="CAB5217915.1"/>
    </source>
</evidence>